<sequence length="190" mass="21194">MLNVVMVRHGQTEGNAGGLIQGQNDTPLTAEGIKDTLAKAVKLEKFKFNTVYSSDLGRAKHTLKALRGALPSLPEAVYSKHLREIDFGEYTGMKKEEIMPTILRHKADTSMKYPGGESGDDLIKRVRRFFTKCLDRHKNETVLVVSHYGVMETVIRKFTDRPADVPVTIDPEAVYQLCFDGLTSANVKVL</sequence>
<keyword evidence="1" id="KW-0378">Hydrolase</keyword>
<dbReference type="Pfam" id="PF00300">
    <property type="entry name" value="His_Phos_1"/>
    <property type="match status" value="1"/>
</dbReference>
<evidence type="ECO:0008006" key="3">
    <source>
        <dbReference type="Google" id="ProtNLM"/>
    </source>
</evidence>
<dbReference type="GO" id="GO:0004331">
    <property type="term" value="F:fructose-2,6-bisphosphate 2-phosphatase activity"/>
    <property type="evidence" value="ECO:0007669"/>
    <property type="project" value="TreeGrafter"/>
</dbReference>
<dbReference type="PROSITE" id="PS00175">
    <property type="entry name" value="PG_MUTASE"/>
    <property type="match status" value="1"/>
</dbReference>
<dbReference type="CDD" id="cd07067">
    <property type="entry name" value="HP_PGM_like"/>
    <property type="match status" value="1"/>
</dbReference>
<dbReference type="PANTHER" id="PTHR46517">
    <property type="entry name" value="FRUCTOSE-2,6-BISPHOSPHATASE TIGAR"/>
    <property type="match status" value="1"/>
</dbReference>
<dbReference type="InterPro" id="IPR013078">
    <property type="entry name" value="His_Pase_superF_clade-1"/>
</dbReference>
<dbReference type="GO" id="GO:0043456">
    <property type="term" value="P:regulation of pentose-phosphate shunt"/>
    <property type="evidence" value="ECO:0007669"/>
    <property type="project" value="TreeGrafter"/>
</dbReference>
<dbReference type="EMBL" id="UOGA01000146">
    <property type="protein sequence ID" value="VAX19126.1"/>
    <property type="molecule type" value="Genomic_DNA"/>
</dbReference>
<accession>A0A3B1BLE4</accession>
<dbReference type="PIRSF" id="PIRSF000709">
    <property type="entry name" value="6PFK_2-Ptase"/>
    <property type="match status" value="1"/>
</dbReference>
<name>A0A3B1BLE4_9ZZZZ</name>
<dbReference type="GO" id="GO:0005829">
    <property type="term" value="C:cytosol"/>
    <property type="evidence" value="ECO:0007669"/>
    <property type="project" value="TreeGrafter"/>
</dbReference>
<dbReference type="SUPFAM" id="SSF53254">
    <property type="entry name" value="Phosphoglycerate mutase-like"/>
    <property type="match status" value="1"/>
</dbReference>
<dbReference type="PANTHER" id="PTHR46517:SF1">
    <property type="entry name" value="FRUCTOSE-2,6-BISPHOSPHATASE TIGAR"/>
    <property type="match status" value="1"/>
</dbReference>
<gene>
    <name evidence="2" type="ORF">MNBD_NITROSPINAE04-330</name>
</gene>
<dbReference type="InterPro" id="IPR001345">
    <property type="entry name" value="PG/BPGM_mutase_AS"/>
</dbReference>
<dbReference type="Gene3D" id="3.40.50.1240">
    <property type="entry name" value="Phosphoglycerate mutase-like"/>
    <property type="match status" value="1"/>
</dbReference>
<evidence type="ECO:0000313" key="2">
    <source>
        <dbReference type="EMBL" id="VAX19126.1"/>
    </source>
</evidence>
<organism evidence="2">
    <name type="scientific">hydrothermal vent metagenome</name>
    <dbReference type="NCBI Taxonomy" id="652676"/>
    <lineage>
        <taxon>unclassified sequences</taxon>
        <taxon>metagenomes</taxon>
        <taxon>ecological metagenomes</taxon>
    </lineage>
</organism>
<evidence type="ECO:0000256" key="1">
    <source>
        <dbReference type="ARBA" id="ARBA00022801"/>
    </source>
</evidence>
<proteinExistence type="predicted"/>
<dbReference type="InterPro" id="IPR029033">
    <property type="entry name" value="His_PPase_superfam"/>
</dbReference>
<dbReference type="AlphaFoldDB" id="A0A3B1BLE4"/>
<reference evidence="2" key="1">
    <citation type="submission" date="2018-06" db="EMBL/GenBank/DDBJ databases">
        <authorList>
            <person name="Zhirakovskaya E."/>
        </authorList>
    </citation>
    <scope>NUCLEOTIDE SEQUENCE</scope>
</reference>
<dbReference type="InterPro" id="IPR051695">
    <property type="entry name" value="Phosphoglycerate_Mutase"/>
</dbReference>
<dbReference type="GO" id="GO:0045820">
    <property type="term" value="P:negative regulation of glycolytic process"/>
    <property type="evidence" value="ECO:0007669"/>
    <property type="project" value="TreeGrafter"/>
</dbReference>
<dbReference type="SMART" id="SM00855">
    <property type="entry name" value="PGAM"/>
    <property type="match status" value="1"/>
</dbReference>
<protein>
    <recommendedName>
        <fullName evidence="3">Histidine phosphatase family protein</fullName>
    </recommendedName>
</protein>